<dbReference type="PROSITE" id="PS50089">
    <property type="entry name" value="ZF_RING_2"/>
    <property type="match status" value="1"/>
</dbReference>
<protein>
    <submittedName>
        <fullName evidence="8">Uncharacterized protein</fullName>
    </submittedName>
</protein>
<feature type="domain" description="RING-type" evidence="6">
    <location>
        <begin position="226"/>
        <end position="272"/>
    </location>
</feature>
<evidence type="ECO:0000256" key="1">
    <source>
        <dbReference type="ARBA" id="ARBA00022723"/>
    </source>
</evidence>
<dbReference type="Proteomes" id="UP000002668">
    <property type="component" value="Genome"/>
</dbReference>
<name>E5R4T3_LEPMJ</name>
<evidence type="ECO:0000313" key="8">
    <source>
        <dbReference type="EMBL" id="CBX92206.1"/>
    </source>
</evidence>
<dbReference type="eggNOG" id="ENOG502RZA9">
    <property type="taxonomic scope" value="Eukaryota"/>
</dbReference>
<proteinExistence type="predicted"/>
<dbReference type="SMART" id="SM00744">
    <property type="entry name" value="RINGv"/>
    <property type="match status" value="1"/>
</dbReference>
<dbReference type="Pfam" id="PF04434">
    <property type="entry name" value="SWIM"/>
    <property type="match status" value="1"/>
</dbReference>
<keyword evidence="3" id="KW-0862">Zinc</keyword>
<evidence type="ECO:0000256" key="4">
    <source>
        <dbReference type="PROSITE-ProRule" id="PRU00175"/>
    </source>
</evidence>
<keyword evidence="2 4" id="KW-0863">Zinc-finger</keyword>
<evidence type="ECO:0000259" key="6">
    <source>
        <dbReference type="PROSITE" id="PS50089"/>
    </source>
</evidence>
<evidence type="ECO:0000313" key="9">
    <source>
        <dbReference type="Proteomes" id="UP000002668"/>
    </source>
</evidence>
<dbReference type="InterPro" id="IPR001841">
    <property type="entry name" value="Znf_RING"/>
</dbReference>
<evidence type="ECO:0000256" key="5">
    <source>
        <dbReference type="SAM" id="MobiDB-lite"/>
    </source>
</evidence>
<accession>E5R4T3</accession>
<keyword evidence="1" id="KW-0479">Metal-binding</keyword>
<feature type="compositionally biased region" description="Basic and acidic residues" evidence="5">
    <location>
        <begin position="205"/>
        <end position="218"/>
    </location>
</feature>
<dbReference type="PANTHER" id="PTHR21540:SF0">
    <property type="entry name" value="PHD FAMILY PROTEIN"/>
    <property type="match status" value="1"/>
</dbReference>
<evidence type="ECO:0000259" key="7">
    <source>
        <dbReference type="PROSITE" id="PS50966"/>
    </source>
</evidence>
<dbReference type="InterPro" id="IPR013083">
    <property type="entry name" value="Znf_RING/FYVE/PHD"/>
</dbReference>
<dbReference type="Gene3D" id="3.30.40.10">
    <property type="entry name" value="Zinc/RING finger domain, C3HC4 (zinc finger)"/>
    <property type="match status" value="1"/>
</dbReference>
<feature type="domain" description="SWIM-type" evidence="7">
    <location>
        <begin position="140"/>
        <end position="172"/>
    </location>
</feature>
<dbReference type="OrthoDB" id="2122982at2759"/>
<dbReference type="InParanoid" id="E5R4T3"/>
<organism evidence="9">
    <name type="scientific">Leptosphaeria maculans (strain JN3 / isolate v23.1.3 / race Av1-4-5-6-7-8)</name>
    <name type="common">Blackleg fungus</name>
    <name type="synonym">Phoma lingam</name>
    <dbReference type="NCBI Taxonomy" id="985895"/>
    <lineage>
        <taxon>Eukaryota</taxon>
        <taxon>Fungi</taxon>
        <taxon>Dikarya</taxon>
        <taxon>Ascomycota</taxon>
        <taxon>Pezizomycotina</taxon>
        <taxon>Dothideomycetes</taxon>
        <taxon>Pleosporomycetidae</taxon>
        <taxon>Pleosporales</taxon>
        <taxon>Pleosporineae</taxon>
        <taxon>Leptosphaeriaceae</taxon>
        <taxon>Plenodomus</taxon>
        <taxon>Plenodomus lingam/Leptosphaeria maculans species complex</taxon>
    </lineage>
</organism>
<dbReference type="STRING" id="985895.E5R4T3"/>
<reference evidence="9" key="1">
    <citation type="journal article" date="2011" name="Nat. Commun.">
        <title>Effector diversification within compartments of the Leptosphaeria maculans genome affected by Repeat-Induced Point mutations.</title>
        <authorList>
            <person name="Rouxel T."/>
            <person name="Grandaubert J."/>
            <person name="Hane J.K."/>
            <person name="Hoede C."/>
            <person name="van de Wouw A.P."/>
            <person name="Couloux A."/>
            <person name="Dominguez V."/>
            <person name="Anthouard V."/>
            <person name="Bally P."/>
            <person name="Bourras S."/>
            <person name="Cozijnsen A.J."/>
            <person name="Ciuffetti L.M."/>
            <person name="Degrave A."/>
            <person name="Dilmaghani A."/>
            <person name="Duret L."/>
            <person name="Fudal I."/>
            <person name="Goodwin S.B."/>
            <person name="Gout L."/>
            <person name="Glaser N."/>
            <person name="Linglin J."/>
            <person name="Kema G.H.J."/>
            <person name="Lapalu N."/>
            <person name="Lawrence C.B."/>
            <person name="May K."/>
            <person name="Meyer M."/>
            <person name="Ollivier B."/>
            <person name="Poulain J."/>
            <person name="Schoch C.L."/>
            <person name="Simon A."/>
            <person name="Spatafora J.W."/>
            <person name="Stachowiak A."/>
            <person name="Turgeon B.G."/>
            <person name="Tyler B.M."/>
            <person name="Vincent D."/>
            <person name="Weissenbach J."/>
            <person name="Amselem J."/>
            <person name="Quesneville H."/>
            <person name="Oliver R.P."/>
            <person name="Wincker P."/>
            <person name="Balesdent M.-H."/>
            <person name="Howlett B.J."/>
        </authorList>
    </citation>
    <scope>NUCLEOTIDE SEQUENCE [LARGE SCALE GENOMIC DNA]</scope>
    <source>
        <strain evidence="9">JN3 / isolate v23.1.3 / race Av1-4-5-6-7-8</strain>
    </source>
</reference>
<keyword evidence="9" id="KW-1185">Reference proteome</keyword>
<dbReference type="EMBL" id="FP929083">
    <property type="protein sequence ID" value="CBX92206.1"/>
    <property type="molecule type" value="Genomic_DNA"/>
</dbReference>
<dbReference type="HOGENOM" id="CLU_037984_1_1_1"/>
<dbReference type="InterPro" id="IPR011016">
    <property type="entry name" value="Znf_RING-CH"/>
</dbReference>
<dbReference type="GeneID" id="13288595"/>
<dbReference type="GO" id="GO:0061630">
    <property type="term" value="F:ubiquitin protein ligase activity"/>
    <property type="evidence" value="ECO:0007669"/>
    <property type="project" value="InterPro"/>
</dbReference>
<dbReference type="AlphaFoldDB" id="E5R4T3"/>
<dbReference type="InterPro" id="IPR039903">
    <property type="entry name" value="Zswim2"/>
</dbReference>
<feature type="region of interest" description="Disordered" evidence="5">
    <location>
        <begin position="197"/>
        <end position="218"/>
    </location>
</feature>
<dbReference type="VEuPathDB" id="FungiDB:LEMA_P049120.1"/>
<gene>
    <name evidence="8" type="ORF">LEMA_P049120.1</name>
</gene>
<feature type="region of interest" description="Disordered" evidence="5">
    <location>
        <begin position="1"/>
        <end position="91"/>
    </location>
</feature>
<evidence type="ECO:0000256" key="2">
    <source>
        <dbReference type="ARBA" id="ARBA00022771"/>
    </source>
</evidence>
<dbReference type="RefSeq" id="XP_003835571.1">
    <property type="nucleotide sequence ID" value="XM_003835523.1"/>
</dbReference>
<dbReference type="OMA" id="CKHIVYV"/>
<evidence type="ECO:0000256" key="3">
    <source>
        <dbReference type="ARBA" id="ARBA00022833"/>
    </source>
</evidence>
<dbReference type="PANTHER" id="PTHR21540">
    <property type="entry name" value="RING FINGER AND SWIM DOMAIN-CONTAINING PROTEIN 2"/>
    <property type="match status" value="1"/>
</dbReference>
<dbReference type="Pfam" id="PF13639">
    <property type="entry name" value="zf-RING_2"/>
    <property type="match status" value="1"/>
</dbReference>
<dbReference type="PROSITE" id="PS50966">
    <property type="entry name" value="ZF_SWIM"/>
    <property type="match status" value="1"/>
</dbReference>
<dbReference type="SUPFAM" id="SSF57850">
    <property type="entry name" value="RING/U-box"/>
    <property type="match status" value="1"/>
</dbReference>
<feature type="compositionally biased region" description="Basic and acidic residues" evidence="5">
    <location>
        <begin position="78"/>
        <end position="89"/>
    </location>
</feature>
<dbReference type="InterPro" id="IPR007527">
    <property type="entry name" value="Znf_SWIM"/>
</dbReference>
<sequence length="345" mass="39059">MFRPSRNHSWLTGTIDDRLSPGQPARKRKSVASPEGDEDVAHASQSTPQRAKKTKRAPEIIDLTASSPEPSPRKRAKRNSDAPVEEKRLRQFRTRAPQSYLVVKERALTQRLTVLSRERCGTEDIPQERVRIAGSTGNVYTVRIDLTPRCDCPHALKGNQCKHVVYVMLRVLKARDETAYQLALLSSELRELIQNAPPIPGVETNGKDGTETEGEDTNRKPIEGECPICYDELEDKDHTVYCKSSCGNNVHKDCMQKWIAISMGTATCPYCRAKWPQETGLEGKLGEIDTTGLEVNEDGYVNVARQLGLDGERDYSTYHQRWVRRQWGYSGGRASNRYDYGDYYH</sequence>
<dbReference type="GO" id="GO:0008270">
    <property type="term" value="F:zinc ion binding"/>
    <property type="evidence" value="ECO:0007669"/>
    <property type="project" value="UniProtKB-KW"/>
</dbReference>